<keyword evidence="2" id="KW-1185">Reference proteome</keyword>
<protein>
    <submittedName>
        <fullName evidence="1">Uncharacterized protein</fullName>
    </submittedName>
</protein>
<name>Q1QPF3_NITHX</name>
<organism evidence="1 2">
    <name type="scientific">Nitrobacter hamburgensis (strain DSM 10229 / NCIMB 13809 / X14)</name>
    <dbReference type="NCBI Taxonomy" id="323097"/>
    <lineage>
        <taxon>Bacteria</taxon>
        <taxon>Pseudomonadati</taxon>
        <taxon>Pseudomonadota</taxon>
        <taxon>Alphaproteobacteria</taxon>
        <taxon>Hyphomicrobiales</taxon>
        <taxon>Nitrobacteraceae</taxon>
        <taxon>Nitrobacter</taxon>
    </lineage>
</organism>
<dbReference type="Proteomes" id="UP000001953">
    <property type="component" value="Chromosome"/>
</dbReference>
<sequence>MTRRRKGATWRGSVLCPRAPCHGVARVCRIDQQHDPVVRFYHLRPVSAGALANVRIKGPLAKIGFGATRREPSSDLGIGRVQVPLRERKERVPAGLWARLWSFANHHMSAVGPRK</sequence>
<dbReference type="HOGENOM" id="CLU_2106384_0_0_5"/>
<evidence type="ECO:0000313" key="2">
    <source>
        <dbReference type="Proteomes" id="UP000001953"/>
    </source>
</evidence>
<dbReference type="EMBL" id="CP000319">
    <property type="protein sequence ID" value="ABE61894.1"/>
    <property type="molecule type" value="Genomic_DNA"/>
</dbReference>
<proteinExistence type="predicted"/>
<dbReference type="AlphaFoldDB" id="Q1QPF3"/>
<gene>
    <name evidence="1" type="ordered locus">Nham_1046</name>
</gene>
<evidence type="ECO:0000313" key="1">
    <source>
        <dbReference type="EMBL" id="ABE61894.1"/>
    </source>
</evidence>
<reference evidence="1 2" key="1">
    <citation type="submission" date="2006-03" db="EMBL/GenBank/DDBJ databases">
        <title>Complete sequence of chromosome of Nitrobacter hamburgensis X14.</title>
        <authorList>
            <consortium name="US DOE Joint Genome Institute"/>
            <person name="Copeland A."/>
            <person name="Lucas S."/>
            <person name="Lapidus A."/>
            <person name="Barry K."/>
            <person name="Detter J.C."/>
            <person name="Glavina del Rio T."/>
            <person name="Hammon N."/>
            <person name="Israni S."/>
            <person name="Dalin E."/>
            <person name="Tice H."/>
            <person name="Pitluck S."/>
            <person name="Chain P."/>
            <person name="Malfatti S."/>
            <person name="Shin M."/>
            <person name="Vergez L."/>
            <person name="Schmutz J."/>
            <person name="Larimer F."/>
            <person name="Land M."/>
            <person name="Hauser L."/>
            <person name="Kyrpides N."/>
            <person name="Ivanova N."/>
            <person name="Ward B."/>
            <person name="Arp D."/>
            <person name="Klotz M."/>
            <person name="Stein L."/>
            <person name="O'Mullan G."/>
            <person name="Starkenburg S."/>
            <person name="Sayavedra L."/>
            <person name="Poret-Peterson A.T."/>
            <person name="Gentry M.E."/>
            <person name="Bruce D."/>
            <person name="Richardson P."/>
        </authorList>
    </citation>
    <scope>NUCLEOTIDE SEQUENCE [LARGE SCALE GENOMIC DNA]</scope>
    <source>
        <strain evidence="2">DSM 10229 / NCIMB 13809 / X14</strain>
    </source>
</reference>
<dbReference type="KEGG" id="nha:Nham_1046"/>
<accession>Q1QPF3</accession>